<dbReference type="RefSeq" id="WP_033178616.1">
    <property type="nucleotide sequence ID" value="NZ_CP030140.1"/>
</dbReference>
<evidence type="ECO:0008006" key="3">
    <source>
        <dbReference type="Google" id="ProtNLM"/>
    </source>
</evidence>
<dbReference type="PIRSF" id="PIRSF030140">
    <property type="entry name" value="UCP030140"/>
    <property type="match status" value="1"/>
</dbReference>
<protein>
    <recommendedName>
        <fullName evidence="3">dUTPase</fullName>
    </recommendedName>
</protein>
<dbReference type="CDD" id="cd11527">
    <property type="entry name" value="NTP-PPase_dUTPase"/>
    <property type="match status" value="1"/>
</dbReference>
<dbReference type="InterPro" id="IPR014871">
    <property type="entry name" value="dUTPase/dCTP_pyrophosphatase"/>
</dbReference>
<sequence>MNLSDIFKTQIDLDRAIWENVVEEEKENHHIKATIALIVELSEFANEVKAFKYWKKDKHINRTLMLEEFADGIHFLTSFANDFQIDPEIQLIFQDHNFCLQLAYTYICFTKLLNDYTKQNVIEAYGAYLALGALVDITYDDILKAYRNKNQINYQRIKDNY</sequence>
<keyword evidence="2" id="KW-1185">Reference proteome</keyword>
<dbReference type="SUPFAM" id="SSF101386">
    <property type="entry name" value="all-alpha NTP pyrophosphatases"/>
    <property type="match status" value="1"/>
</dbReference>
<dbReference type="Proteomes" id="UP000250218">
    <property type="component" value="Chromosome"/>
</dbReference>
<dbReference type="EMBL" id="CP030140">
    <property type="protein sequence ID" value="AWX69650.1"/>
    <property type="molecule type" value="Genomic_DNA"/>
</dbReference>
<reference evidence="2" key="1">
    <citation type="submission" date="2018-06" db="EMBL/GenBank/DDBJ databases">
        <title>Complete genome sequences of Mycoplasma anatis, M. anseris and M. cloacale type strains.</title>
        <authorList>
            <person name="Grozner D."/>
            <person name="Forro B."/>
            <person name="Sulyok K.M."/>
            <person name="Marton S."/>
            <person name="Kreizinger Z."/>
            <person name="Banyai K."/>
            <person name="Gyuranecz M."/>
        </authorList>
    </citation>
    <scope>NUCLEOTIDE SEQUENCE [LARGE SCALE GENOMIC DNA]</scope>
    <source>
        <strain evidence="2">ATCC 49234</strain>
    </source>
</reference>
<dbReference type="InterPro" id="IPR016947">
    <property type="entry name" value="UCP030140"/>
</dbReference>
<evidence type="ECO:0000313" key="1">
    <source>
        <dbReference type="EMBL" id="AWX69650.1"/>
    </source>
</evidence>
<dbReference type="Pfam" id="PF08761">
    <property type="entry name" value="dUTPase_2"/>
    <property type="match status" value="1"/>
</dbReference>
<name>A0A2Z4NDL7_9BACT</name>
<dbReference type="AlphaFoldDB" id="A0A2Z4NDL7"/>
<accession>A0A2Z4NDL7</accession>
<proteinExistence type="predicted"/>
<organism evidence="1 2">
    <name type="scientific">[Mycoplasma] anseris</name>
    <dbReference type="NCBI Taxonomy" id="92400"/>
    <lineage>
        <taxon>Bacteria</taxon>
        <taxon>Bacillati</taxon>
        <taxon>Mycoplasmatota</taxon>
        <taxon>Mycoplasmoidales</taxon>
        <taxon>Metamycoplasmataceae</taxon>
        <taxon>Metamycoplasma</taxon>
    </lineage>
</organism>
<dbReference type="KEGG" id="mane:DP065_02760"/>
<dbReference type="Gene3D" id="1.10.4010.10">
    <property type="entry name" value="Type II deoxyuridine triphosphatase"/>
    <property type="match status" value="1"/>
</dbReference>
<evidence type="ECO:0000313" key="2">
    <source>
        <dbReference type="Proteomes" id="UP000250218"/>
    </source>
</evidence>
<gene>
    <name evidence="1" type="ORF">DP065_02760</name>
</gene>